<dbReference type="Proteomes" id="UP000250235">
    <property type="component" value="Unassembled WGS sequence"/>
</dbReference>
<reference evidence="3 4" key="1">
    <citation type="journal article" date="2015" name="Proc. Natl. Acad. Sci. U.S.A.">
        <title>The resurrection genome of Boea hygrometrica: A blueprint for survival of dehydration.</title>
        <authorList>
            <person name="Xiao L."/>
            <person name="Yang G."/>
            <person name="Zhang L."/>
            <person name="Yang X."/>
            <person name="Zhao S."/>
            <person name="Ji Z."/>
            <person name="Zhou Q."/>
            <person name="Hu M."/>
            <person name="Wang Y."/>
            <person name="Chen M."/>
            <person name="Xu Y."/>
            <person name="Jin H."/>
            <person name="Xiao X."/>
            <person name="Hu G."/>
            <person name="Bao F."/>
            <person name="Hu Y."/>
            <person name="Wan P."/>
            <person name="Li L."/>
            <person name="Deng X."/>
            <person name="Kuang T."/>
            <person name="Xiang C."/>
            <person name="Zhu J.K."/>
            <person name="Oliver M.J."/>
            <person name="He Y."/>
        </authorList>
    </citation>
    <scope>NUCLEOTIDE SEQUENCE [LARGE SCALE GENOMIC DNA]</scope>
    <source>
        <strain evidence="4">cv. XS01</strain>
    </source>
</reference>
<sequence length="199" mass="23236">MSRKNVMSDSNRSYYLCWEELVAIVWGGEMVKRLTHAHRRANASRQKFDEALGRHAEVLARLEELEALRAREEEEAKSQREALEAELLAEREARVAEKEAMEVELEEYQARSEQEAERLKGEAREEFLKSPEFDVLLGKRAFSYFKDGFWGCLAQFRDHGYSEEEHPTSFLDLQQALAKLGDEEEEEEEDQEEYNTPPS</sequence>
<feature type="compositionally biased region" description="Acidic residues" evidence="2">
    <location>
        <begin position="182"/>
        <end position="193"/>
    </location>
</feature>
<feature type="region of interest" description="Disordered" evidence="2">
    <location>
        <begin position="180"/>
        <end position="199"/>
    </location>
</feature>
<organism evidence="3 4">
    <name type="scientific">Dorcoceras hygrometricum</name>
    <dbReference type="NCBI Taxonomy" id="472368"/>
    <lineage>
        <taxon>Eukaryota</taxon>
        <taxon>Viridiplantae</taxon>
        <taxon>Streptophyta</taxon>
        <taxon>Embryophyta</taxon>
        <taxon>Tracheophyta</taxon>
        <taxon>Spermatophyta</taxon>
        <taxon>Magnoliopsida</taxon>
        <taxon>eudicotyledons</taxon>
        <taxon>Gunneridae</taxon>
        <taxon>Pentapetalae</taxon>
        <taxon>asterids</taxon>
        <taxon>lamiids</taxon>
        <taxon>Lamiales</taxon>
        <taxon>Gesneriaceae</taxon>
        <taxon>Didymocarpoideae</taxon>
        <taxon>Trichosporeae</taxon>
        <taxon>Loxocarpinae</taxon>
        <taxon>Dorcoceras</taxon>
    </lineage>
</organism>
<feature type="coiled-coil region" evidence="1">
    <location>
        <begin position="55"/>
        <end position="125"/>
    </location>
</feature>
<evidence type="ECO:0000313" key="4">
    <source>
        <dbReference type="Proteomes" id="UP000250235"/>
    </source>
</evidence>
<dbReference type="AlphaFoldDB" id="A0A2Z7DEC9"/>
<protein>
    <submittedName>
        <fullName evidence="3">Uncharacterized protein</fullName>
    </submittedName>
</protein>
<evidence type="ECO:0000313" key="3">
    <source>
        <dbReference type="EMBL" id="KZV55764.1"/>
    </source>
</evidence>
<gene>
    <name evidence="3" type="ORF">F511_21260</name>
</gene>
<dbReference type="EMBL" id="KQ988455">
    <property type="protein sequence ID" value="KZV55764.1"/>
    <property type="molecule type" value="Genomic_DNA"/>
</dbReference>
<evidence type="ECO:0000256" key="2">
    <source>
        <dbReference type="SAM" id="MobiDB-lite"/>
    </source>
</evidence>
<keyword evidence="4" id="KW-1185">Reference proteome</keyword>
<accession>A0A2Z7DEC9</accession>
<evidence type="ECO:0000256" key="1">
    <source>
        <dbReference type="SAM" id="Coils"/>
    </source>
</evidence>
<name>A0A2Z7DEC9_9LAMI</name>
<keyword evidence="1" id="KW-0175">Coiled coil</keyword>
<proteinExistence type="predicted"/>